<feature type="compositionally biased region" description="Basic and acidic residues" evidence="1">
    <location>
        <begin position="180"/>
        <end position="195"/>
    </location>
</feature>
<reference evidence="3 4" key="1">
    <citation type="journal article" date="2015" name="Environ. Microbiol.">
        <title>Metagenome sequence of Elaphomyces granulatus from sporocarp tissue reveals Ascomycota ectomycorrhizal fingerprints of genome expansion and a Proteobacteria-rich microbiome.</title>
        <authorList>
            <person name="Quandt C.A."/>
            <person name="Kohler A."/>
            <person name="Hesse C.N."/>
            <person name="Sharpton T.J."/>
            <person name="Martin F."/>
            <person name="Spatafora J.W."/>
        </authorList>
    </citation>
    <scope>NUCLEOTIDE SEQUENCE [LARGE SCALE GENOMIC DNA]</scope>
    <source>
        <strain evidence="3 4">OSC145934</strain>
    </source>
</reference>
<organism evidence="3 4">
    <name type="scientific">Elaphomyces granulatus</name>
    <dbReference type="NCBI Taxonomy" id="519963"/>
    <lineage>
        <taxon>Eukaryota</taxon>
        <taxon>Fungi</taxon>
        <taxon>Dikarya</taxon>
        <taxon>Ascomycota</taxon>
        <taxon>Pezizomycotina</taxon>
        <taxon>Eurotiomycetes</taxon>
        <taxon>Eurotiomycetidae</taxon>
        <taxon>Eurotiales</taxon>
        <taxon>Elaphomycetaceae</taxon>
        <taxon>Elaphomyces</taxon>
    </lineage>
</organism>
<feature type="transmembrane region" description="Helical" evidence="2">
    <location>
        <begin position="20"/>
        <end position="42"/>
    </location>
</feature>
<feature type="transmembrane region" description="Helical" evidence="2">
    <location>
        <begin position="54"/>
        <end position="76"/>
    </location>
</feature>
<evidence type="ECO:0000256" key="1">
    <source>
        <dbReference type="SAM" id="MobiDB-lite"/>
    </source>
</evidence>
<keyword evidence="2" id="KW-0812">Transmembrane</keyword>
<evidence type="ECO:0000256" key="2">
    <source>
        <dbReference type="SAM" id="Phobius"/>
    </source>
</evidence>
<dbReference type="AlphaFoldDB" id="A0A232LNU6"/>
<feature type="region of interest" description="Disordered" evidence="1">
    <location>
        <begin position="150"/>
        <end position="197"/>
    </location>
</feature>
<evidence type="ECO:0000313" key="4">
    <source>
        <dbReference type="Proteomes" id="UP000243515"/>
    </source>
</evidence>
<gene>
    <name evidence="3" type="ORF">Egran_06407</name>
</gene>
<keyword evidence="2" id="KW-1133">Transmembrane helix</keyword>
<name>A0A232LNU6_9EURO</name>
<evidence type="ECO:0000313" key="3">
    <source>
        <dbReference type="EMBL" id="OXV05825.1"/>
    </source>
</evidence>
<dbReference type="Proteomes" id="UP000243515">
    <property type="component" value="Unassembled WGS sequence"/>
</dbReference>
<dbReference type="EMBL" id="NPHW01006412">
    <property type="protein sequence ID" value="OXV05825.1"/>
    <property type="molecule type" value="Genomic_DNA"/>
</dbReference>
<sequence length="219" mass="24487">MATILYYLVYYPLVLLVEKLWYILGVIVAPFVHFARTVLYLAALPLLLRSLVEYIYIFFTVAVFIGIVAGLFLHVLSTFITDQILRRLSWPPAASASGTKKLSQPTRQSLFDHNDKLEENKLLFQWSPSRPREPKRPYLEVRIGDAFSSTGGAGTGAGGSSVASSSKDGKGPDSTSGDFYNHKELLRSTNKDGKNSELISTMIFEELEEENHESDEPSY</sequence>
<comment type="caution">
    <text evidence="3">The sequence shown here is derived from an EMBL/GenBank/DDBJ whole genome shotgun (WGS) entry which is preliminary data.</text>
</comment>
<accession>A0A232LNU6</accession>
<protein>
    <submittedName>
        <fullName evidence="3">Uncharacterized protein</fullName>
    </submittedName>
</protein>
<proteinExistence type="predicted"/>
<keyword evidence="4" id="KW-1185">Reference proteome</keyword>
<keyword evidence="2" id="KW-0472">Membrane</keyword>